<comment type="caution">
    <text evidence="1">The sequence shown here is derived from an EMBL/GenBank/DDBJ whole genome shotgun (WGS) entry which is preliminary data.</text>
</comment>
<dbReference type="Proteomes" id="UP000620124">
    <property type="component" value="Unassembled WGS sequence"/>
</dbReference>
<protein>
    <submittedName>
        <fullName evidence="1">Uncharacterized protein</fullName>
    </submittedName>
</protein>
<accession>A0A8H7CNY1</accession>
<keyword evidence="2" id="KW-1185">Reference proteome</keyword>
<organism evidence="1 2">
    <name type="scientific">Mycena venus</name>
    <dbReference type="NCBI Taxonomy" id="2733690"/>
    <lineage>
        <taxon>Eukaryota</taxon>
        <taxon>Fungi</taxon>
        <taxon>Dikarya</taxon>
        <taxon>Basidiomycota</taxon>
        <taxon>Agaricomycotina</taxon>
        <taxon>Agaricomycetes</taxon>
        <taxon>Agaricomycetidae</taxon>
        <taxon>Agaricales</taxon>
        <taxon>Marasmiineae</taxon>
        <taxon>Mycenaceae</taxon>
        <taxon>Mycena</taxon>
    </lineage>
</organism>
<name>A0A8H7CNY1_9AGAR</name>
<evidence type="ECO:0000313" key="1">
    <source>
        <dbReference type="EMBL" id="KAF7344755.1"/>
    </source>
</evidence>
<proteinExistence type="predicted"/>
<evidence type="ECO:0000313" key="2">
    <source>
        <dbReference type="Proteomes" id="UP000620124"/>
    </source>
</evidence>
<reference evidence="1" key="1">
    <citation type="submission" date="2020-05" db="EMBL/GenBank/DDBJ databases">
        <title>Mycena genomes resolve the evolution of fungal bioluminescence.</title>
        <authorList>
            <person name="Tsai I.J."/>
        </authorList>
    </citation>
    <scope>NUCLEOTIDE SEQUENCE</scope>
    <source>
        <strain evidence="1">CCC161011</strain>
    </source>
</reference>
<gene>
    <name evidence="1" type="ORF">MVEN_01636300</name>
</gene>
<sequence>MDYRPIYGTYVPGPQPLHSGAVSPHPVSWRIVPWFTLGIHLCSSLYLALESINTAGCPLQSVLFRFVRPLSVPTLFWSSYYSDTCFVHS</sequence>
<dbReference type="EMBL" id="JACAZI010000014">
    <property type="protein sequence ID" value="KAF7344755.1"/>
    <property type="molecule type" value="Genomic_DNA"/>
</dbReference>
<dbReference type="AlphaFoldDB" id="A0A8H7CNY1"/>